<sequence>MSAGAYGYQRTPLFSVVYKRPSEAIRYVAVHDVPGTLSGNILRLRASLPWSPPPHDYLLPPDKVARYATMRLRYVATRSVATTSKISDLSAIPLGLFVRRDDSEEYTADVVAQLSPATVAKPPLIAYDERIHFAKLPKLPSEISNFLQAKEHKLPNVVVLMGRTADGRIVFPRLNNGNKLSMNTIGVITLKRILLQVAEALIQLHSTGIIHRELALRNILGSSDHQTAYLCDLETARTALRSQTHSHWPH</sequence>
<dbReference type="GO" id="GO:0004672">
    <property type="term" value="F:protein kinase activity"/>
    <property type="evidence" value="ECO:0007669"/>
    <property type="project" value="InterPro"/>
</dbReference>
<dbReference type="InterPro" id="IPR000719">
    <property type="entry name" value="Prot_kinase_dom"/>
</dbReference>
<feature type="domain" description="Protein kinase" evidence="1">
    <location>
        <begin position="1"/>
        <end position="250"/>
    </location>
</feature>
<organism evidence="2 3">
    <name type="scientific">Mycena rosella</name>
    <name type="common">Pink bonnet</name>
    <name type="synonym">Agaricus rosellus</name>
    <dbReference type="NCBI Taxonomy" id="1033263"/>
    <lineage>
        <taxon>Eukaryota</taxon>
        <taxon>Fungi</taxon>
        <taxon>Dikarya</taxon>
        <taxon>Basidiomycota</taxon>
        <taxon>Agaricomycotina</taxon>
        <taxon>Agaricomycetes</taxon>
        <taxon>Agaricomycetidae</taxon>
        <taxon>Agaricales</taxon>
        <taxon>Marasmiineae</taxon>
        <taxon>Mycenaceae</taxon>
        <taxon>Mycena</taxon>
    </lineage>
</organism>
<dbReference type="Pfam" id="PF07714">
    <property type="entry name" value="PK_Tyr_Ser-Thr"/>
    <property type="match status" value="1"/>
</dbReference>
<dbReference type="Proteomes" id="UP001221757">
    <property type="component" value="Unassembled WGS sequence"/>
</dbReference>
<comment type="caution">
    <text evidence="2">The sequence shown here is derived from an EMBL/GenBank/DDBJ whole genome shotgun (WGS) entry which is preliminary data.</text>
</comment>
<accession>A0AAD7DEW2</accession>
<name>A0AAD7DEW2_MYCRO</name>
<dbReference type="GO" id="GO:0005524">
    <property type="term" value="F:ATP binding"/>
    <property type="evidence" value="ECO:0007669"/>
    <property type="project" value="InterPro"/>
</dbReference>
<dbReference type="AlphaFoldDB" id="A0AAD7DEW2"/>
<dbReference type="InterPro" id="IPR001245">
    <property type="entry name" value="Ser-Thr/Tyr_kinase_cat_dom"/>
</dbReference>
<dbReference type="EMBL" id="JARKIE010000067">
    <property type="protein sequence ID" value="KAJ7690057.1"/>
    <property type="molecule type" value="Genomic_DNA"/>
</dbReference>
<dbReference type="SUPFAM" id="SSF56112">
    <property type="entry name" value="Protein kinase-like (PK-like)"/>
    <property type="match status" value="1"/>
</dbReference>
<protein>
    <recommendedName>
        <fullName evidence="1">Protein kinase domain-containing protein</fullName>
    </recommendedName>
</protein>
<proteinExistence type="predicted"/>
<evidence type="ECO:0000313" key="2">
    <source>
        <dbReference type="EMBL" id="KAJ7690057.1"/>
    </source>
</evidence>
<reference evidence="2" key="1">
    <citation type="submission" date="2023-03" db="EMBL/GenBank/DDBJ databases">
        <title>Massive genome expansion in bonnet fungi (Mycena s.s.) driven by repeated elements and novel gene families across ecological guilds.</title>
        <authorList>
            <consortium name="Lawrence Berkeley National Laboratory"/>
            <person name="Harder C.B."/>
            <person name="Miyauchi S."/>
            <person name="Viragh M."/>
            <person name="Kuo A."/>
            <person name="Thoen E."/>
            <person name="Andreopoulos B."/>
            <person name="Lu D."/>
            <person name="Skrede I."/>
            <person name="Drula E."/>
            <person name="Henrissat B."/>
            <person name="Morin E."/>
            <person name="Kohler A."/>
            <person name="Barry K."/>
            <person name="LaButti K."/>
            <person name="Morin E."/>
            <person name="Salamov A."/>
            <person name="Lipzen A."/>
            <person name="Mereny Z."/>
            <person name="Hegedus B."/>
            <person name="Baldrian P."/>
            <person name="Stursova M."/>
            <person name="Weitz H."/>
            <person name="Taylor A."/>
            <person name="Grigoriev I.V."/>
            <person name="Nagy L.G."/>
            <person name="Martin F."/>
            <person name="Kauserud H."/>
        </authorList>
    </citation>
    <scope>NUCLEOTIDE SEQUENCE</scope>
    <source>
        <strain evidence="2">CBHHK067</strain>
    </source>
</reference>
<evidence type="ECO:0000259" key="1">
    <source>
        <dbReference type="PROSITE" id="PS50011"/>
    </source>
</evidence>
<evidence type="ECO:0000313" key="3">
    <source>
        <dbReference type="Proteomes" id="UP001221757"/>
    </source>
</evidence>
<dbReference type="PROSITE" id="PS50011">
    <property type="entry name" value="PROTEIN_KINASE_DOM"/>
    <property type="match status" value="1"/>
</dbReference>
<gene>
    <name evidence="2" type="ORF">B0H17DRAFT_1290651</name>
</gene>
<keyword evidence="3" id="KW-1185">Reference proteome</keyword>
<dbReference type="Gene3D" id="1.10.510.10">
    <property type="entry name" value="Transferase(Phosphotransferase) domain 1"/>
    <property type="match status" value="1"/>
</dbReference>
<dbReference type="InterPro" id="IPR011009">
    <property type="entry name" value="Kinase-like_dom_sf"/>
</dbReference>